<evidence type="ECO:0000256" key="1">
    <source>
        <dbReference type="SAM" id="Phobius"/>
    </source>
</evidence>
<dbReference type="AlphaFoldDB" id="A0A1I6BDH5"/>
<protein>
    <submittedName>
        <fullName evidence="2">Conserved hypothetical integral membrane protein</fullName>
    </submittedName>
</protein>
<dbReference type="Proteomes" id="UP000198734">
    <property type="component" value="Unassembled WGS sequence"/>
</dbReference>
<evidence type="ECO:0000313" key="2">
    <source>
        <dbReference type="EMBL" id="SFQ78951.1"/>
    </source>
</evidence>
<reference evidence="3" key="1">
    <citation type="submission" date="2016-10" db="EMBL/GenBank/DDBJ databases">
        <authorList>
            <person name="Varghese N."/>
            <person name="Submissions S."/>
        </authorList>
    </citation>
    <scope>NUCLEOTIDE SEQUENCE [LARGE SCALE GENOMIC DNA]</scope>
    <source>
        <strain evidence="3">DSM 11706</strain>
    </source>
</reference>
<dbReference type="EMBL" id="FOXU01000014">
    <property type="protein sequence ID" value="SFQ78951.1"/>
    <property type="molecule type" value="Genomic_DNA"/>
</dbReference>
<feature type="transmembrane region" description="Helical" evidence="1">
    <location>
        <begin position="46"/>
        <end position="64"/>
    </location>
</feature>
<gene>
    <name evidence="2" type="ORF">SAMN05421670_0389</name>
</gene>
<evidence type="ECO:0000313" key="3">
    <source>
        <dbReference type="Proteomes" id="UP000198734"/>
    </source>
</evidence>
<organism evidence="2 3">
    <name type="scientific">Psychrobacillus psychrotolerans</name>
    <dbReference type="NCBI Taxonomy" id="126156"/>
    <lineage>
        <taxon>Bacteria</taxon>
        <taxon>Bacillati</taxon>
        <taxon>Bacillota</taxon>
        <taxon>Bacilli</taxon>
        <taxon>Bacillales</taxon>
        <taxon>Bacillaceae</taxon>
        <taxon>Psychrobacillus</taxon>
    </lineage>
</organism>
<dbReference type="RefSeq" id="WP_093538707.1">
    <property type="nucleotide sequence ID" value="NZ_CP183885.1"/>
</dbReference>
<keyword evidence="1" id="KW-0472">Membrane</keyword>
<proteinExistence type="predicted"/>
<keyword evidence="1" id="KW-0812">Transmembrane</keyword>
<dbReference type="STRING" id="126156.SAMN05421670_0389"/>
<sequence>MGLLSSEQALIAILANVFFIGISFYALQALMMDKIIKKNRVFQAQLFYILASIVIGSIVANFFLNLTNWSNQLPFLFD</sequence>
<dbReference type="Pfam" id="PF06612">
    <property type="entry name" value="DUF1146"/>
    <property type="match status" value="1"/>
</dbReference>
<dbReference type="InterPro" id="IPR009526">
    <property type="entry name" value="DUF1146"/>
</dbReference>
<dbReference type="OrthoDB" id="1651016at2"/>
<feature type="transmembrane region" description="Helical" evidence="1">
    <location>
        <begin position="6"/>
        <end position="26"/>
    </location>
</feature>
<keyword evidence="1" id="KW-1133">Transmembrane helix</keyword>
<dbReference type="NCBIfam" id="TIGR02327">
    <property type="entry name" value="int_mem_ywzB"/>
    <property type="match status" value="1"/>
</dbReference>
<name>A0A1I6BDH5_9BACI</name>
<keyword evidence="3" id="KW-1185">Reference proteome</keyword>
<accession>A0A1I6BDH5</accession>